<keyword evidence="1" id="KW-0812">Transmembrane</keyword>
<name>D2R1R9_PIRSD</name>
<dbReference type="Pfam" id="PF07963">
    <property type="entry name" value="N_methyl"/>
    <property type="match status" value="1"/>
</dbReference>
<dbReference type="NCBIfam" id="TIGR04294">
    <property type="entry name" value="pre_pil_HX9DG"/>
    <property type="match status" value="1"/>
</dbReference>
<evidence type="ECO:0000313" key="3">
    <source>
        <dbReference type="EMBL" id="ADB16788.1"/>
    </source>
</evidence>
<dbReference type="Gene3D" id="3.30.700.10">
    <property type="entry name" value="Glycoprotein, Type 4 Pilin"/>
    <property type="match status" value="1"/>
</dbReference>
<evidence type="ECO:0000259" key="2">
    <source>
        <dbReference type="Pfam" id="PF07596"/>
    </source>
</evidence>
<reference evidence="3 4" key="1">
    <citation type="journal article" date="2009" name="Stand. Genomic Sci.">
        <title>Complete genome sequence of Pirellula staleyi type strain (ATCC 27377).</title>
        <authorList>
            <person name="Clum A."/>
            <person name="Tindall B.J."/>
            <person name="Sikorski J."/>
            <person name="Ivanova N."/>
            <person name="Mavrommatis K."/>
            <person name="Lucas S."/>
            <person name="Glavina del Rio T."/>
            <person name="Nolan M."/>
            <person name="Chen F."/>
            <person name="Tice H."/>
            <person name="Pitluck S."/>
            <person name="Cheng J.F."/>
            <person name="Chertkov O."/>
            <person name="Brettin T."/>
            <person name="Han C."/>
            <person name="Detter J.C."/>
            <person name="Kuske C."/>
            <person name="Bruce D."/>
            <person name="Goodwin L."/>
            <person name="Ovchinikova G."/>
            <person name="Pati A."/>
            <person name="Mikhailova N."/>
            <person name="Chen A."/>
            <person name="Palaniappan K."/>
            <person name="Land M."/>
            <person name="Hauser L."/>
            <person name="Chang Y.J."/>
            <person name="Jeffries C.D."/>
            <person name="Chain P."/>
            <person name="Rohde M."/>
            <person name="Goker M."/>
            <person name="Bristow J."/>
            <person name="Eisen J.A."/>
            <person name="Markowitz V."/>
            <person name="Hugenholtz P."/>
            <person name="Kyrpides N.C."/>
            <person name="Klenk H.P."/>
            <person name="Lapidus A."/>
        </authorList>
    </citation>
    <scope>NUCLEOTIDE SEQUENCE [LARGE SCALE GENOMIC DNA]</scope>
    <source>
        <strain evidence="4">ATCC 27377 / DSM 6068 / ICPB 4128</strain>
    </source>
</reference>
<dbReference type="AlphaFoldDB" id="D2R1R9"/>
<protein>
    <recommendedName>
        <fullName evidence="2">DUF1559 domain-containing protein</fullName>
    </recommendedName>
</protein>
<dbReference type="HOGENOM" id="CLU_041661_0_0_0"/>
<organism evidence="3 4">
    <name type="scientific">Pirellula staleyi (strain ATCC 27377 / DSM 6068 / ICPB 4128)</name>
    <name type="common">Pirella staleyi</name>
    <dbReference type="NCBI Taxonomy" id="530564"/>
    <lineage>
        <taxon>Bacteria</taxon>
        <taxon>Pseudomonadati</taxon>
        <taxon>Planctomycetota</taxon>
        <taxon>Planctomycetia</taxon>
        <taxon>Pirellulales</taxon>
        <taxon>Pirellulaceae</taxon>
        <taxon>Pirellula</taxon>
    </lineage>
</organism>
<keyword evidence="1" id="KW-1133">Transmembrane helix</keyword>
<gene>
    <name evidence="3" type="ordered locus">Psta_2114</name>
</gene>
<dbReference type="KEGG" id="psl:Psta_2114"/>
<dbReference type="Pfam" id="PF07596">
    <property type="entry name" value="SBP_bac_10"/>
    <property type="match status" value="1"/>
</dbReference>
<feature type="transmembrane region" description="Helical" evidence="1">
    <location>
        <begin position="21"/>
        <end position="42"/>
    </location>
</feature>
<dbReference type="InterPro" id="IPR027558">
    <property type="entry name" value="Pre_pil_HX9DG_C"/>
</dbReference>
<dbReference type="PANTHER" id="PTHR30093:SF2">
    <property type="entry name" value="TYPE II SECRETION SYSTEM PROTEIN H"/>
    <property type="match status" value="1"/>
</dbReference>
<feature type="domain" description="DUF1559" evidence="2">
    <location>
        <begin position="40"/>
        <end position="308"/>
    </location>
</feature>
<proteinExistence type="predicted"/>
<keyword evidence="1" id="KW-0472">Membrane</keyword>
<dbReference type="InterPro" id="IPR045584">
    <property type="entry name" value="Pilin-like"/>
</dbReference>
<dbReference type="EMBL" id="CP001848">
    <property type="protein sequence ID" value="ADB16788.1"/>
    <property type="molecule type" value="Genomic_DNA"/>
</dbReference>
<dbReference type="InterPro" id="IPR012902">
    <property type="entry name" value="N_methyl_site"/>
</dbReference>
<dbReference type="eggNOG" id="COG2165">
    <property type="taxonomic scope" value="Bacteria"/>
</dbReference>
<keyword evidence="4" id="KW-1185">Reference proteome</keyword>
<evidence type="ECO:0000313" key="4">
    <source>
        <dbReference type="Proteomes" id="UP000001887"/>
    </source>
</evidence>
<evidence type="ECO:0000256" key="1">
    <source>
        <dbReference type="SAM" id="Phobius"/>
    </source>
</evidence>
<dbReference type="NCBIfam" id="TIGR02532">
    <property type="entry name" value="IV_pilin_GFxxxE"/>
    <property type="match status" value="1"/>
</dbReference>
<dbReference type="STRING" id="530564.Psta_2114"/>
<dbReference type="SUPFAM" id="SSF54523">
    <property type="entry name" value="Pili subunits"/>
    <property type="match status" value="1"/>
</dbReference>
<accession>D2R1R9</accession>
<dbReference type="Proteomes" id="UP000001887">
    <property type="component" value="Chromosome"/>
</dbReference>
<dbReference type="InterPro" id="IPR011453">
    <property type="entry name" value="DUF1559"/>
</dbReference>
<sequence>MKFLHGFRLRCSRAAFTLVELLVVIAIIGVLVGLLLPAVQYARETARRTQCMNNLRNQGLAFHQHHDSHGHFPTGGWGWNWAGDPDGGFRERQPGGWVYNILPFVEQSNLRAQGQGANTAAKRTAVASVMRTPLKIMNCPSRRQPQLYPNLIQMVNADAVSTSAKTGYAANCGSYSRNEIDGGPAAGSTTPPAPTGVNEENGISYRLSRVRFADVLDGQTNTLMVGEKYLSVTNWQTGADAADNENMYCGYNNDLYRSTNAIYYPPKKDRRDIVAGTQAYTWGSVHTGGFMVALCDASVRMINYSIDADNFRRLGSRADKEPVNLP</sequence>
<dbReference type="PANTHER" id="PTHR30093">
    <property type="entry name" value="GENERAL SECRETION PATHWAY PROTEIN G"/>
    <property type="match status" value="1"/>
</dbReference>